<gene>
    <name evidence="1" type="ORF">CSOL1703_00017413</name>
</gene>
<keyword evidence="2" id="KW-1185">Reference proteome</keyword>
<proteinExistence type="predicted"/>
<evidence type="ECO:0000313" key="2">
    <source>
        <dbReference type="Proteomes" id="UP000775872"/>
    </source>
</evidence>
<evidence type="ECO:0000313" key="1">
    <source>
        <dbReference type="EMBL" id="CAH0055311.1"/>
    </source>
</evidence>
<accession>A0A9P0EL43</accession>
<name>A0A9P0EL43_9HYPO</name>
<protein>
    <submittedName>
        <fullName evidence="1">Uncharacterized protein</fullName>
    </submittedName>
</protein>
<sequence>MNVDLLPDICLEISSWLSLREVARLGECSKAYHRKWEPFLLATPASRQKLMFYGVSHGERWALAKAISYGRFPTYEDLEYAVEYILEQDAAAFAEFLVTYEPFRQLLTVFDPLTAPPYKRNLQVSYRNHLPMLSAAMRMAQTGETGIVDMLLTSRLGINRPLVADLQVLEESVEGHYMITPVWAYVLADFSERQQTGPLSASEGLQYLFHHGAVIRATTQLRMKSEKPPPSLLEMFWAKNNGFATLLNDDLYGMIRILIRKQAVRGAVHSFLLWKDNVSGLDPGFLVQRMVPHPRLVPSPEQKQVIVHRWNAILDLLLTPRNVDIGFQEELNDMLFLFLMNVVKKAASEDFREAQNKAPDTHLIASAIDMFGPGPGLPEELDPVTIRKLIEKGADIRWRPPWGEYKGRSILEAIAITQTQHHDYLLANVRPTRQHSFVNTLLGLGAERVDTTTPNLRGRLGMRGHPRGWFRFVQGKVREEDALLWCPTAGFLLGYRPAAMPLGEAEEGVVTA</sequence>
<dbReference type="OrthoDB" id="4508560at2759"/>
<reference evidence="1 2" key="2">
    <citation type="submission" date="2021-10" db="EMBL/GenBank/DDBJ databases">
        <authorList>
            <person name="Piombo E."/>
        </authorList>
    </citation>
    <scope>NUCLEOTIDE SEQUENCE [LARGE SCALE GENOMIC DNA]</scope>
</reference>
<comment type="caution">
    <text evidence="1">The sequence shown here is derived from an EMBL/GenBank/DDBJ whole genome shotgun (WGS) entry which is preliminary data.</text>
</comment>
<organism evidence="1 2">
    <name type="scientific">Clonostachys solani</name>
    <dbReference type="NCBI Taxonomy" id="160281"/>
    <lineage>
        <taxon>Eukaryota</taxon>
        <taxon>Fungi</taxon>
        <taxon>Dikarya</taxon>
        <taxon>Ascomycota</taxon>
        <taxon>Pezizomycotina</taxon>
        <taxon>Sordariomycetes</taxon>
        <taxon>Hypocreomycetidae</taxon>
        <taxon>Hypocreales</taxon>
        <taxon>Bionectriaceae</taxon>
        <taxon>Clonostachys</taxon>
    </lineage>
</organism>
<dbReference type="Proteomes" id="UP000775872">
    <property type="component" value="Unassembled WGS sequence"/>
</dbReference>
<dbReference type="EMBL" id="CABFOC020000056">
    <property type="protein sequence ID" value="CAH0055311.1"/>
    <property type="molecule type" value="Genomic_DNA"/>
</dbReference>
<reference evidence="2" key="1">
    <citation type="submission" date="2019-06" db="EMBL/GenBank/DDBJ databases">
        <authorList>
            <person name="Broberg M."/>
        </authorList>
    </citation>
    <scope>NUCLEOTIDE SEQUENCE [LARGE SCALE GENOMIC DNA]</scope>
</reference>
<dbReference type="AlphaFoldDB" id="A0A9P0EL43"/>